<keyword evidence="2" id="KW-1185">Reference proteome</keyword>
<comment type="caution">
    <text evidence="1">The sequence shown here is derived from an EMBL/GenBank/DDBJ whole genome shotgun (WGS) entry which is preliminary data.</text>
</comment>
<dbReference type="Proteomes" id="UP000037460">
    <property type="component" value="Unassembled WGS sequence"/>
</dbReference>
<sequence length="326" mass="37076">MQKDGVFQLDAVEKELAHESFTVDTRDHEDHTFCGIMFKVECETDLPCRYLEIQSVHVRGDLGPMTVWVTSDTWEHKQEEESEWKKIYAGQHEPTPRLRRGQPAQYTELKLHESIKLAPGQSCGLYVHSGLPGDEGLVYDNGKGQVTYQDHVLKVLPGVAHLSNRPFGSRGFWGRPWRTNREFVGKLQYVWSPEEHLNFPIGFQDAVKTMIMASRRPESLMYSLQDDIVFFIMNKCSWDWWGKGMRLPPHRIAAMKAAAEAEVELAARRARPASYGPGSYHSFAPPRGAHAHELYESLLGAVATHMYVGQEQIELGAEPRSPSDQQ</sequence>
<evidence type="ECO:0000313" key="1">
    <source>
        <dbReference type="EMBL" id="KOO29224.1"/>
    </source>
</evidence>
<evidence type="ECO:0000313" key="2">
    <source>
        <dbReference type="Proteomes" id="UP000037460"/>
    </source>
</evidence>
<dbReference type="AlphaFoldDB" id="A0A0M0JRJ7"/>
<proteinExistence type="predicted"/>
<reference evidence="2" key="1">
    <citation type="journal article" date="2015" name="PLoS Genet.">
        <title>Genome Sequence and Transcriptome Analyses of Chrysochromulina tobin: Metabolic Tools for Enhanced Algal Fitness in the Prominent Order Prymnesiales (Haptophyceae).</title>
        <authorList>
            <person name="Hovde B.T."/>
            <person name="Deodato C.R."/>
            <person name="Hunsperger H.M."/>
            <person name="Ryken S.A."/>
            <person name="Yost W."/>
            <person name="Jha R.K."/>
            <person name="Patterson J."/>
            <person name="Monnat R.J. Jr."/>
            <person name="Barlow S.B."/>
            <person name="Starkenburg S.R."/>
            <person name="Cattolico R.A."/>
        </authorList>
    </citation>
    <scope>NUCLEOTIDE SEQUENCE</scope>
    <source>
        <strain evidence="2">CCMP291</strain>
    </source>
</reference>
<organism evidence="1 2">
    <name type="scientific">Chrysochromulina tobinii</name>
    <dbReference type="NCBI Taxonomy" id="1460289"/>
    <lineage>
        <taxon>Eukaryota</taxon>
        <taxon>Haptista</taxon>
        <taxon>Haptophyta</taxon>
        <taxon>Prymnesiophyceae</taxon>
        <taxon>Prymnesiales</taxon>
        <taxon>Chrysochromulinaceae</taxon>
        <taxon>Chrysochromulina</taxon>
    </lineage>
</organism>
<dbReference type="EMBL" id="JWZX01002447">
    <property type="protein sequence ID" value="KOO29224.1"/>
    <property type="molecule type" value="Genomic_DNA"/>
</dbReference>
<accession>A0A0M0JRJ7</accession>
<name>A0A0M0JRJ7_9EUKA</name>
<protein>
    <submittedName>
        <fullName evidence="1">Uncharacterized protein</fullName>
    </submittedName>
</protein>
<gene>
    <name evidence="1" type="ORF">Ctob_004698</name>
</gene>
<dbReference type="OrthoDB" id="410247at2759"/>